<dbReference type="PANTHER" id="PTHR13754">
    <property type="entry name" value="METALLO-BETA-LACTAMASE SUPERFAMILY PROTEIN"/>
    <property type="match status" value="1"/>
</dbReference>
<evidence type="ECO:0000259" key="1">
    <source>
        <dbReference type="SMART" id="SM00849"/>
    </source>
</evidence>
<gene>
    <name evidence="2" type="ORF">SAMN05661086_02204</name>
</gene>
<dbReference type="Pfam" id="PF00753">
    <property type="entry name" value="Lactamase_B"/>
    <property type="match status" value="1"/>
</dbReference>
<dbReference type="InterPro" id="IPR041712">
    <property type="entry name" value="DHPS-like_MBL-fold"/>
</dbReference>
<proteinExistence type="predicted"/>
<dbReference type="SUPFAM" id="SSF56281">
    <property type="entry name" value="Metallo-hydrolase/oxidoreductase"/>
    <property type="match status" value="1"/>
</dbReference>
<name>A0A1I6K5F2_9FIRM</name>
<protein>
    <submittedName>
        <fullName evidence="2">7,8-dihydropterin-6-yl-methyl-4-(Beta-D-ribofuranosyl)aminobenzene 5'-phosphate synthase</fullName>
    </submittedName>
</protein>
<dbReference type="GO" id="GO:0016740">
    <property type="term" value="F:transferase activity"/>
    <property type="evidence" value="ECO:0007669"/>
    <property type="project" value="TreeGrafter"/>
</dbReference>
<dbReference type="STRING" id="37658.SAMN05661086_02204"/>
<dbReference type="InterPro" id="IPR036866">
    <property type="entry name" value="RibonucZ/Hydroxyglut_hydro"/>
</dbReference>
<dbReference type="RefSeq" id="WP_177214688.1">
    <property type="nucleotide sequence ID" value="NZ_FOYZ01000008.1"/>
</dbReference>
<dbReference type="Proteomes" id="UP000199659">
    <property type="component" value="Unassembled WGS sequence"/>
</dbReference>
<evidence type="ECO:0000313" key="2">
    <source>
        <dbReference type="EMBL" id="SFR86426.1"/>
    </source>
</evidence>
<keyword evidence="3" id="KW-1185">Reference proteome</keyword>
<dbReference type="CDD" id="cd07713">
    <property type="entry name" value="DHPS-like_MBL-fold"/>
    <property type="match status" value="1"/>
</dbReference>
<dbReference type="EMBL" id="FOYZ01000008">
    <property type="protein sequence ID" value="SFR86426.1"/>
    <property type="molecule type" value="Genomic_DNA"/>
</dbReference>
<dbReference type="InterPro" id="IPR001279">
    <property type="entry name" value="Metallo-B-lactamas"/>
</dbReference>
<sequence>MIKITTLIEDRPDENNEMVCEHGLSLYIEAGDKKILFDTGQTGAFIQNADKLNKDLAAVDYVMISHGHYDHSGGFRKLAETVPSISNLIVGAEFFELKYKTIGENQYKFVGTSFGEEYLEEQHISRLKIEEEIFSLSEDIMLFHKFEKHTKYETLKDKFYIKSEEVFFPDLFLDEVVMGIKTDKGLVVIAGCSHVGIVNILKTIEKRTNMPIYAVIGGTHLIDADAARINQTINDFKDMNIQVVAVSHCTGEVGTEMMKNAFQDKFILNNTGKVIEF</sequence>
<reference evidence="2 3" key="1">
    <citation type="submission" date="2016-10" db="EMBL/GenBank/DDBJ databases">
        <authorList>
            <person name="de Groot N.N."/>
        </authorList>
    </citation>
    <scope>NUCLEOTIDE SEQUENCE [LARGE SCALE GENOMIC DNA]</scope>
    <source>
        <strain evidence="2 3">743A</strain>
    </source>
</reference>
<feature type="domain" description="Metallo-beta-lactamase" evidence="1">
    <location>
        <begin position="22"/>
        <end position="220"/>
    </location>
</feature>
<organism evidence="2 3">
    <name type="scientific">Anaeromicropila populeti</name>
    <dbReference type="NCBI Taxonomy" id="37658"/>
    <lineage>
        <taxon>Bacteria</taxon>
        <taxon>Bacillati</taxon>
        <taxon>Bacillota</taxon>
        <taxon>Clostridia</taxon>
        <taxon>Lachnospirales</taxon>
        <taxon>Lachnospiraceae</taxon>
        <taxon>Anaeromicropila</taxon>
    </lineage>
</organism>
<dbReference type="PANTHER" id="PTHR13754:SF13">
    <property type="entry name" value="METALLO-BETA-LACTAMASE SUPERFAMILY PROTEIN (AFU_ORTHOLOGUE AFUA_3G07630)"/>
    <property type="match status" value="1"/>
</dbReference>
<dbReference type="AlphaFoldDB" id="A0A1I6K5F2"/>
<dbReference type="Gene3D" id="3.60.15.10">
    <property type="entry name" value="Ribonuclease Z/Hydroxyacylglutathione hydrolase-like"/>
    <property type="match status" value="1"/>
</dbReference>
<dbReference type="SMART" id="SM00849">
    <property type="entry name" value="Lactamase_B"/>
    <property type="match status" value="1"/>
</dbReference>
<dbReference type="InterPro" id="IPR052926">
    <property type="entry name" value="Metallo-beta-lactamase_dom"/>
</dbReference>
<evidence type="ECO:0000313" key="3">
    <source>
        <dbReference type="Proteomes" id="UP000199659"/>
    </source>
</evidence>
<accession>A0A1I6K5F2</accession>